<accession>A0A4S8WLU8</accession>
<dbReference type="EMBL" id="QZAL01000501">
    <property type="protein sequence ID" value="THW25886.1"/>
    <property type="molecule type" value="Genomic_DNA"/>
</dbReference>
<proteinExistence type="predicted"/>
<dbReference type="AlphaFoldDB" id="A0A4S8WLU8"/>
<evidence type="ECO:0000313" key="1">
    <source>
        <dbReference type="EMBL" id="THW25886.1"/>
    </source>
</evidence>
<protein>
    <submittedName>
        <fullName evidence="1">Uncharacterized protein</fullName>
    </submittedName>
</protein>
<organism evidence="1 2">
    <name type="scientific">Aureobasidium pullulans</name>
    <name type="common">Black yeast</name>
    <name type="synonym">Pullularia pullulans</name>
    <dbReference type="NCBI Taxonomy" id="5580"/>
    <lineage>
        <taxon>Eukaryota</taxon>
        <taxon>Fungi</taxon>
        <taxon>Dikarya</taxon>
        <taxon>Ascomycota</taxon>
        <taxon>Pezizomycotina</taxon>
        <taxon>Dothideomycetes</taxon>
        <taxon>Dothideomycetidae</taxon>
        <taxon>Dothideales</taxon>
        <taxon>Saccotheciaceae</taxon>
        <taxon>Aureobasidium</taxon>
    </lineage>
</organism>
<name>A0A4S8WLU8_AURPU</name>
<comment type="caution">
    <text evidence="1">The sequence shown here is derived from an EMBL/GenBank/DDBJ whole genome shotgun (WGS) entry which is preliminary data.</text>
</comment>
<gene>
    <name evidence="1" type="ORF">D6D22_10819</name>
</gene>
<reference evidence="1 2" key="1">
    <citation type="submission" date="2018-10" db="EMBL/GenBank/DDBJ databases">
        <title>Fifty Aureobasidium pullulans genomes reveal a recombining polyextremotolerant generalist.</title>
        <authorList>
            <person name="Gostincar C."/>
            <person name="Turk M."/>
            <person name="Zajc J."/>
            <person name="Gunde-Cimerman N."/>
        </authorList>
    </citation>
    <scope>NUCLEOTIDE SEQUENCE [LARGE SCALE GENOMIC DNA]</scope>
    <source>
        <strain evidence="1 2">EXF-11013</strain>
    </source>
</reference>
<dbReference type="Proteomes" id="UP000310687">
    <property type="component" value="Unassembled WGS sequence"/>
</dbReference>
<evidence type="ECO:0000313" key="2">
    <source>
        <dbReference type="Proteomes" id="UP000310687"/>
    </source>
</evidence>
<sequence>MAIHGLLERDKSTNVYKTTHAWPQPIKAARLNGTHPEAIQEFYNIHENAVRTHNIRPCNTWNMDKQQGLYQFNRTWRLFSSPRVCQITSGSRMGLNY</sequence>